<keyword evidence="1" id="KW-0732">Signal</keyword>
<sequence>MKTIPTLPASRLSILLLGLVLSLSTVYAQPTGTQTNSVHRFSTSLGGLSDFKQGAFLFGELGFGLSRHLSLAVTLHRDDTRENWSDGSKGYYYLYAPTVGLRLSQHANGRGLFAQGGVGYALANLRVTEADGRVKTDAGNAPIANWKLGYRWSPRWGRKPTGLFIEGLLNYSVAWQDLVLQTSPAPTGSPARRPTLDYHSWNNYAGKVGQTFLIGIGYTW</sequence>
<proteinExistence type="predicted"/>
<dbReference type="RefSeq" id="WP_119666265.1">
    <property type="nucleotide sequence ID" value="NZ_QXED01000001.1"/>
</dbReference>
<keyword evidence="3" id="KW-1185">Reference proteome</keyword>
<feature type="chain" id="PRO_5019325650" description="Outer membrane protein beta-barrel domain-containing protein" evidence="1">
    <location>
        <begin position="29"/>
        <end position="220"/>
    </location>
</feature>
<gene>
    <name evidence="2" type="ORF">DYU11_03665</name>
</gene>
<evidence type="ECO:0000313" key="2">
    <source>
        <dbReference type="EMBL" id="RIV27414.1"/>
    </source>
</evidence>
<evidence type="ECO:0000256" key="1">
    <source>
        <dbReference type="SAM" id="SignalP"/>
    </source>
</evidence>
<accession>A0A418MJ22</accession>
<feature type="signal peptide" evidence="1">
    <location>
        <begin position="1"/>
        <end position="28"/>
    </location>
</feature>
<dbReference type="Proteomes" id="UP000283523">
    <property type="component" value="Unassembled WGS sequence"/>
</dbReference>
<reference evidence="2 3" key="1">
    <citation type="submission" date="2018-08" db="EMBL/GenBank/DDBJ databases">
        <title>Fibrisoma montanum sp. nov., isolated from Danxia mountain soil.</title>
        <authorList>
            <person name="Huang Y."/>
        </authorList>
    </citation>
    <scope>NUCLEOTIDE SEQUENCE [LARGE SCALE GENOMIC DNA]</scope>
    <source>
        <strain evidence="2 3">HYT19</strain>
    </source>
</reference>
<dbReference type="EMBL" id="QXED01000001">
    <property type="protein sequence ID" value="RIV27414.1"/>
    <property type="molecule type" value="Genomic_DNA"/>
</dbReference>
<comment type="caution">
    <text evidence="2">The sequence shown here is derived from an EMBL/GenBank/DDBJ whole genome shotgun (WGS) entry which is preliminary data.</text>
</comment>
<evidence type="ECO:0000313" key="3">
    <source>
        <dbReference type="Proteomes" id="UP000283523"/>
    </source>
</evidence>
<protein>
    <recommendedName>
        <fullName evidence="4">Outer membrane protein beta-barrel domain-containing protein</fullName>
    </recommendedName>
</protein>
<dbReference type="AlphaFoldDB" id="A0A418MJ22"/>
<evidence type="ECO:0008006" key="4">
    <source>
        <dbReference type="Google" id="ProtNLM"/>
    </source>
</evidence>
<organism evidence="2 3">
    <name type="scientific">Fibrisoma montanum</name>
    <dbReference type="NCBI Taxonomy" id="2305895"/>
    <lineage>
        <taxon>Bacteria</taxon>
        <taxon>Pseudomonadati</taxon>
        <taxon>Bacteroidota</taxon>
        <taxon>Cytophagia</taxon>
        <taxon>Cytophagales</taxon>
        <taxon>Spirosomataceae</taxon>
        <taxon>Fibrisoma</taxon>
    </lineage>
</organism>
<name>A0A418MJ22_9BACT</name>